<reference evidence="1" key="3">
    <citation type="submission" date="2023-03" db="UniProtKB">
        <authorList>
            <consortium name="EnsemblPlants"/>
        </authorList>
    </citation>
    <scope>IDENTIFICATION</scope>
    <source>
        <strain evidence="1">cv. Chiifu-401-42</strain>
    </source>
</reference>
<name>M4FEQ4_BRACM</name>
<dbReference type="InParanoid" id="M4FEQ4"/>
<dbReference type="HOGENOM" id="CLU_2530666_0_0_1"/>
<reference evidence="2" key="2">
    <citation type="journal article" date="2018" name="Hortic Res">
        <title>Improved Brassica rapa reference genome by single-molecule sequencing and chromosome conformation capture technologies.</title>
        <authorList>
            <person name="Zhang L."/>
            <person name="Cai X."/>
            <person name="Wu J."/>
            <person name="Liu M."/>
            <person name="Grob S."/>
            <person name="Cheng F."/>
            <person name="Liang J."/>
            <person name="Cai C."/>
            <person name="Liu Z."/>
            <person name="Liu B."/>
            <person name="Wang F."/>
            <person name="Li S."/>
            <person name="Liu F."/>
            <person name="Li X."/>
            <person name="Cheng L."/>
            <person name="Yang W."/>
            <person name="Li M.H."/>
            <person name="Grossniklaus U."/>
            <person name="Zheng H."/>
            <person name="Wang X."/>
        </authorList>
    </citation>
    <scope>NUCLEOTIDE SEQUENCE [LARGE SCALE GENOMIC DNA]</scope>
    <source>
        <strain evidence="2">cv. Chiifu-401-42</strain>
    </source>
</reference>
<keyword evidence="2" id="KW-1185">Reference proteome</keyword>
<reference evidence="2" key="1">
    <citation type="journal article" date="2011" name="Nat. Genet.">
        <title>The genome of the mesopolyploid crop species Brassica rapa.</title>
        <authorList>
            <consortium name="Brassica rapa Genome Sequencing Project Consortium"/>
            <person name="Wang X."/>
            <person name="Wang H."/>
            <person name="Wang J."/>
            <person name="Sun R."/>
            <person name="Wu J."/>
            <person name="Liu S."/>
            <person name="Bai Y."/>
            <person name="Mun J.H."/>
            <person name="Bancroft I."/>
            <person name="Cheng F."/>
            <person name="Huang S."/>
            <person name="Li X."/>
            <person name="Hua W."/>
            <person name="Wang J."/>
            <person name="Wang X."/>
            <person name="Freeling M."/>
            <person name="Pires J.C."/>
            <person name="Paterson A.H."/>
            <person name="Chalhoub B."/>
            <person name="Wang B."/>
            <person name="Hayward A."/>
            <person name="Sharpe A.G."/>
            <person name="Park B.S."/>
            <person name="Weisshaar B."/>
            <person name="Liu B."/>
            <person name="Li B."/>
            <person name="Liu B."/>
            <person name="Tong C."/>
            <person name="Song C."/>
            <person name="Duran C."/>
            <person name="Peng C."/>
            <person name="Geng C."/>
            <person name="Koh C."/>
            <person name="Lin C."/>
            <person name="Edwards D."/>
            <person name="Mu D."/>
            <person name="Shen D."/>
            <person name="Soumpourou E."/>
            <person name="Li F."/>
            <person name="Fraser F."/>
            <person name="Conant G."/>
            <person name="Lassalle G."/>
            <person name="King G.J."/>
            <person name="Bonnema G."/>
            <person name="Tang H."/>
            <person name="Wang H."/>
            <person name="Belcram H."/>
            <person name="Zhou H."/>
            <person name="Hirakawa H."/>
            <person name="Abe H."/>
            <person name="Guo H."/>
            <person name="Wang H."/>
            <person name="Jin H."/>
            <person name="Parkin I.A."/>
            <person name="Batley J."/>
            <person name="Kim J.S."/>
            <person name="Just J."/>
            <person name="Li J."/>
            <person name="Xu J."/>
            <person name="Deng J."/>
            <person name="Kim J.A."/>
            <person name="Li J."/>
            <person name="Yu J."/>
            <person name="Meng J."/>
            <person name="Wang J."/>
            <person name="Min J."/>
            <person name="Poulain J."/>
            <person name="Wang J."/>
            <person name="Hatakeyama K."/>
            <person name="Wu K."/>
            <person name="Wang L."/>
            <person name="Fang L."/>
            <person name="Trick M."/>
            <person name="Links M.G."/>
            <person name="Zhao M."/>
            <person name="Jin M."/>
            <person name="Ramchiary N."/>
            <person name="Drou N."/>
            <person name="Berkman P.J."/>
            <person name="Cai Q."/>
            <person name="Huang Q."/>
            <person name="Li R."/>
            <person name="Tabata S."/>
            <person name="Cheng S."/>
            <person name="Zhang S."/>
            <person name="Zhang S."/>
            <person name="Huang S."/>
            <person name="Sato S."/>
            <person name="Sun S."/>
            <person name="Kwon S.J."/>
            <person name="Choi S.R."/>
            <person name="Lee T.H."/>
            <person name="Fan W."/>
            <person name="Zhao X."/>
            <person name="Tan X."/>
            <person name="Xu X."/>
            <person name="Wang Y."/>
            <person name="Qiu Y."/>
            <person name="Yin Y."/>
            <person name="Li Y."/>
            <person name="Du Y."/>
            <person name="Liao Y."/>
            <person name="Lim Y."/>
            <person name="Narusaka Y."/>
            <person name="Wang Y."/>
            <person name="Wang Z."/>
            <person name="Li Z."/>
            <person name="Wang Z."/>
            <person name="Xiong Z."/>
            <person name="Zhang Z."/>
        </authorList>
    </citation>
    <scope>NUCLEOTIDE SEQUENCE [LARGE SCALE GENOMIC DNA]</scope>
    <source>
        <strain evidence="2">cv. Chiifu-401-42</strain>
    </source>
</reference>
<dbReference type="STRING" id="51351.M4FEQ4"/>
<proteinExistence type="predicted"/>
<protein>
    <submittedName>
        <fullName evidence="1">Uncharacterized protein</fullName>
    </submittedName>
</protein>
<dbReference type="EnsemblPlants" id="Bra039576.1">
    <property type="protein sequence ID" value="Bra039576.1-P"/>
    <property type="gene ID" value="Bra039576"/>
</dbReference>
<evidence type="ECO:0000313" key="2">
    <source>
        <dbReference type="Proteomes" id="UP000011750"/>
    </source>
</evidence>
<dbReference type="Proteomes" id="UP000011750">
    <property type="component" value="Unassembled WGS sequence"/>
</dbReference>
<evidence type="ECO:0000313" key="1">
    <source>
        <dbReference type="EnsemblPlants" id="Bra039576.1-P"/>
    </source>
</evidence>
<organism evidence="1 2">
    <name type="scientific">Brassica campestris</name>
    <name type="common">Field mustard</name>
    <dbReference type="NCBI Taxonomy" id="3711"/>
    <lineage>
        <taxon>Eukaryota</taxon>
        <taxon>Viridiplantae</taxon>
        <taxon>Streptophyta</taxon>
        <taxon>Embryophyta</taxon>
        <taxon>Tracheophyta</taxon>
        <taxon>Spermatophyta</taxon>
        <taxon>Magnoliopsida</taxon>
        <taxon>eudicotyledons</taxon>
        <taxon>Gunneridae</taxon>
        <taxon>Pentapetalae</taxon>
        <taxon>rosids</taxon>
        <taxon>malvids</taxon>
        <taxon>Brassicales</taxon>
        <taxon>Brassicaceae</taxon>
        <taxon>Brassiceae</taxon>
        <taxon>Brassica</taxon>
    </lineage>
</organism>
<dbReference type="Gramene" id="Bra039576.1">
    <property type="protein sequence ID" value="Bra039576.1-P"/>
    <property type="gene ID" value="Bra039576"/>
</dbReference>
<accession>M4FEQ4</accession>
<sequence>MTVATSLDSLLEKLKVKELYLRPSNWDYLHSQSRQFLPPTRASPPSSSSVFFAVNTDNLRGVTVEVQKFEEFKCLNASYVPVLK</sequence>
<dbReference type="AlphaFoldDB" id="M4FEQ4"/>